<keyword evidence="2" id="KW-0378">Hydrolase</keyword>
<keyword evidence="2" id="KW-0645">Protease</keyword>
<proteinExistence type="predicted"/>
<gene>
    <name evidence="2" type="ORF">F7D73_12185</name>
</gene>
<dbReference type="RefSeq" id="WP_153125084.1">
    <property type="nucleotide sequence ID" value="NZ_VZCB01000085.1"/>
</dbReference>
<accession>A0A6G1U3T0</accession>
<dbReference type="OrthoDB" id="603275at2"/>
<organism evidence="2 3">
    <name type="scientific">Segatella copri</name>
    <dbReference type="NCBI Taxonomy" id="165179"/>
    <lineage>
        <taxon>Bacteria</taxon>
        <taxon>Pseudomonadati</taxon>
        <taxon>Bacteroidota</taxon>
        <taxon>Bacteroidia</taxon>
        <taxon>Bacteroidales</taxon>
        <taxon>Prevotellaceae</taxon>
        <taxon>Segatella</taxon>
    </lineage>
</organism>
<evidence type="ECO:0000313" key="2">
    <source>
        <dbReference type="EMBL" id="MQN81690.1"/>
    </source>
</evidence>
<sequence>MSFIKHIGMVVLALLMALPLSAQTTLSGMVKDESGKALGNVMVRAYNQHKKLKRYTQTNRQGEFRLATTAHDSISSITLSRLSYETKTVLQKDFGKLKNIILHDAAINIKEVVVRSVPIHQSGDTLTYNVNAFKKGSDRSIEDVLKRMPGISVDNTGGIYYQGERISKFYIENMDMLSGNYTLATKNIRPDDVAAVNVYENHQPIRALKNVSFSDKAALNLKIKNNRKLKPIGYLQQGLGYDDQTLWKSDVFAMQINKKTQQLLSLKANDTGLTYNTSQSFGLDQVSDFSSFTWDGISLSAQDIPSISLSRYVDNKSGEGALNSLFKLKDKRTLTLNLRYAGDDLHYQNQKKSSIFVDDNQYQDFSEKVQAAVYSNSLMGKIKLENNTEKVYFLDDFTFNSKFYHKHFGLEDNFDGAQKQKSANYQITNQFSSIYHIGKKVFQLQSNIKFSNTPVNRLQAIPTDKSWEMWQSLNETAFQTDEHTSFGWQLGRLVQMGVKVNFESYYNKIRLSRLRSEEKLANTFQGYILNTSVEPYFLMAWNRLTWEVRVPLSLLNMHFENVGEDKDFRHDDTYANVNTTLAWKVTKGLKFRLRGGSRCNFGDISNFVTSPIFYTYKDATTKGTGSLTNRNSLFASGHLDFHNTMDGVFASLMGLITRSQTNSMSQTSVSDGDIYNKVSKKKNTMLDKSLTLNASKNFRSTDTSISLMASLGNYHTNILSKDNVLKLVNDRYLVNTRLEQAFWSDKLNLSLEYSYYQMQNRVKDLGTTMREHQGSFGLSFFLVEDLELFGDVSMNWLKDADHQEHESDANAGIRYKKKSIELELLAQNLTNQRVYVVNKQIKESNYRYIYQLRPIGCTFSVKYNF</sequence>
<dbReference type="Proteomes" id="UP000480425">
    <property type="component" value="Unassembled WGS sequence"/>
</dbReference>
<dbReference type="GO" id="GO:0004180">
    <property type="term" value="F:carboxypeptidase activity"/>
    <property type="evidence" value="ECO:0007669"/>
    <property type="project" value="UniProtKB-KW"/>
</dbReference>
<dbReference type="InterPro" id="IPR008969">
    <property type="entry name" value="CarboxyPept-like_regulatory"/>
</dbReference>
<protein>
    <submittedName>
        <fullName evidence="2">Carboxypeptidase regulatory-like domain-containing protein</fullName>
    </submittedName>
</protein>
<feature type="chain" id="PRO_5026183628" evidence="1">
    <location>
        <begin position="23"/>
        <end position="865"/>
    </location>
</feature>
<dbReference type="SUPFAM" id="SSF56935">
    <property type="entry name" value="Porins"/>
    <property type="match status" value="1"/>
</dbReference>
<evidence type="ECO:0000256" key="1">
    <source>
        <dbReference type="SAM" id="SignalP"/>
    </source>
</evidence>
<dbReference type="EMBL" id="VZCB01000085">
    <property type="protein sequence ID" value="MQN81690.1"/>
    <property type="molecule type" value="Genomic_DNA"/>
</dbReference>
<dbReference type="SUPFAM" id="SSF49464">
    <property type="entry name" value="Carboxypeptidase regulatory domain-like"/>
    <property type="match status" value="1"/>
</dbReference>
<keyword evidence="2" id="KW-0121">Carboxypeptidase</keyword>
<name>A0A6G1U3T0_9BACT</name>
<comment type="caution">
    <text evidence="2">The sequence shown here is derived from an EMBL/GenBank/DDBJ whole genome shotgun (WGS) entry which is preliminary data.</text>
</comment>
<dbReference type="AlphaFoldDB" id="A0A6G1U3T0"/>
<reference evidence="2 3" key="1">
    <citation type="submission" date="2019-09" db="EMBL/GenBank/DDBJ databases">
        <title>Distinct polysaccharide growth profiles of human intestinal Prevotella copri isolates.</title>
        <authorList>
            <person name="Fehlner-Peach H."/>
            <person name="Magnabosco C."/>
            <person name="Raghavan V."/>
            <person name="Scher J.U."/>
            <person name="Tett A."/>
            <person name="Cox L.M."/>
            <person name="Gottsegen C."/>
            <person name="Watters A."/>
            <person name="Wiltshire- Gordon J.D."/>
            <person name="Segata N."/>
            <person name="Bonneau R."/>
            <person name="Littman D.R."/>
        </authorList>
    </citation>
    <scope>NUCLEOTIDE SEQUENCE [LARGE SCALE GENOMIC DNA]</scope>
    <source>
        <strain evidence="3">iA622</strain>
    </source>
</reference>
<evidence type="ECO:0000313" key="3">
    <source>
        <dbReference type="Proteomes" id="UP000480425"/>
    </source>
</evidence>
<feature type="signal peptide" evidence="1">
    <location>
        <begin position="1"/>
        <end position="22"/>
    </location>
</feature>
<keyword evidence="1" id="KW-0732">Signal</keyword>